<sequence>MNQKAHGQSPCAFFICSQYEKIRSGLRRFVHYFYKSLTNFI</sequence>
<reference evidence="1 2" key="1">
    <citation type="journal article" date="2011" name="J. Bacteriol.">
        <title>Complete genome sequence of the industrial strain Bacillus megaterium WSH-002.</title>
        <authorList>
            <person name="Liu L."/>
            <person name="Li Y."/>
            <person name="Zhang J."/>
            <person name="Zou W."/>
            <person name="Zhou Z."/>
            <person name="Liu J."/>
            <person name="Li X."/>
            <person name="Wang L."/>
            <person name="Chen J."/>
        </authorList>
    </citation>
    <scope>NUCLEOTIDE SEQUENCE [LARGE SCALE GENOMIC DNA]</scope>
    <source>
        <strain evidence="1 2">WSH-002</strain>
    </source>
</reference>
<evidence type="ECO:0000313" key="1">
    <source>
        <dbReference type="EMBL" id="AEN87914.1"/>
    </source>
</evidence>
<gene>
    <name evidence="1" type="ORF">BMWSH_1030</name>
</gene>
<dbReference type="KEGG" id="bmh:BMWSH_1030"/>
<accession>A0A8D3WYQ2</accession>
<organism evidence="1 2">
    <name type="scientific">Priestia megaterium (strain WSH-002)</name>
    <name type="common">Bacillus megaterium</name>
    <dbReference type="NCBI Taxonomy" id="1006007"/>
    <lineage>
        <taxon>Bacteria</taxon>
        <taxon>Bacillati</taxon>
        <taxon>Bacillota</taxon>
        <taxon>Bacilli</taxon>
        <taxon>Bacillales</taxon>
        <taxon>Bacillaceae</taxon>
        <taxon>Priestia</taxon>
    </lineage>
</organism>
<dbReference type="EMBL" id="CP003017">
    <property type="protein sequence ID" value="AEN87914.1"/>
    <property type="molecule type" value="Genomic_DNA"/>
</dbReference>
<dbReference type="AlphaFoldDB" id="A0A8D3WYQ2"/>
<proteinExistence type="predicted"/>
<evidence type="ECO:0000313" key="2">
    <source>
        <dbReference type="Proteomes" id="UP000001283"/>
    </source>
</evidence>
<dbReference type="Proteomes" id="UP000001283">
    <property type="component" value="Chromosome"/>
</dbReference>
<protein>
    <submittedName>
        <fullName evidence="1">Uncharacterized protein</fullName>
    </submittedName>
</protein>
<name>A0A8D3WYQ2_PRIMW</name>